<organism evidence="10 11">
    <name type="scientific">Exiguobacterium aurantiacum</name>
    <dbReference type="NCBI Taxonomy" id="33987"/>
    <lineage>
        <taxon>Bacteria</taxon>
        <taxon>Bacillati</taxon>
        <taxon>Bacillota</taxon>
        <taxon>Bacilli</taxon>
        <taxon>Bacillales</taxon>
        <taxon>Bacillales Family XII. Incertae Sedis</taxon>
        <taxon>Exiguobacterium</taxon>
    </lineage>
</organism>
<sequence>MKIKDITQIAIGAALLASIGSVAIPIGPVPITLQMLGIMTVASILGAKKGSLAVVVYLLLGMIGLPVLSGSGGLAPFVGPTVGYLLAFPIAAYLIGYFSEQHRSFPALVTYNVVFGLGLVYLLGSLGLQVMLGLSFIDALTVNIPFLIGDTLKALLAAFLAMKVTANKQVQRSLAS</sequence>
<keyword evidence="3 8" id="KW-0813">Transport</keyword>
<evidence type="ECO:0000256" key="8">
    <source>
        <dbReference type="PIRNR" id="PIRNR016661"/>
    </source>
</evidence>
<protein>
    <recommendedName>
        <fullName evidence="8">Biotin transporter</fullName>
    </recommendedName>
</protein>
<feature type="transmembrane region" description="Helical" evidence="9">
    <location>
        <begin position="108"/>
        <end position="132"/>
    </location>
</feature>
<evidence type="ECO:0000313" key="11">
    <source>
        <dbReference type="Proteomes" id="UP000254060"/>
    </source>
</evidence>
<dbReference type="PANTHER" id="PTHR34295">
    <property type="entry name" value="BIOTIN TRANSPORTER BIOY"/>
    <property type="match status" value="1"/>
</dbReference>
<reference evidence="10 11" key="1">
    <citation type="submission" date="2018-06" db="EMBL/GenBank/DDBJ databases">
        <authorList>
            <consortium name="Pathogen Informatics"/>
            <person name="Doyle S."/>
        </authorList>
    </citation>
    <scope>NUCLEOTIDE SEQUENCE [LARGE SCALE GENOMIC DNA]</scope>
    <source>
        <strain evidence="10 11">NCTC13163</strain>
    </source>
</reference>
<dbReference type="InterPro" id="IPR003784">
    <property type="entry name" value="BioY"/>
</dbReference>
<dbReference type="Pfam" id="PF02632">
    <property type="entry name" value="BioY"/>
    <property type="match status" value="1"/>
</dbReference>
<evidence type="ECO:0000313" key="10">
    <source>
        <dbReference type="EMBL" id="STO08034.1"/>
    </source>
</evidence>
<comment type="similarity">
    <text evidence="2 8">Belongs to the BioY family.</text>
</comment>
<feature type="transmembrane region" description="Helical" evidence="9">
    <location>
        <begin position="6"/>
        <end position="29"/>
    </location>
</feature>
<gene>
    <name evidence="10" type="primary">bioY2</name>
    <name evidence="10" type="ORF">NCTC13163_01395</name>
</gene>
<dbReference type="STRING" id="1397694.GCA_000702585_01899"/>
<evidence type="ECO:0000256" key="7">
    <source>
        <dbReference type="ARBA" id="ARBA00023136"/>
    </source>
</evidence>
<dbReference type="RefSeq" id="WP_029334906.1">
    <property type="nucleotide sequence ID" value="NZ_UGGP01000001.1"/>
</dbReference>
<dbReference type="PANTHER" id="PTHR34295:SF4">
    <property type="entry name" value="BIOTIN TRANSPORTER BIOY-RELATED"/>
    <property type="match status" value="1"/>
</dbReference>
<comment type="subcellular location">
    <subcellularLocation>
        <location evidence="1 8">Cell membrane</location>
        <topology evidence="1 8">Multi-pass membrane protein</topology>
    </subcellularLocation>
</comment>
<keyword evidence="6 9" id="KW-1133">Transmembrane helix</keyword>
<dbReference type="GO" id="GO:0015225">
    <property type="term" value="F:biotin transmembrane transporter activity"/>
    <property type="evidence" value="ECO:0007669"/>
    <property type="project" value="UniProtKB-UniRule"/>
</dbReference>
<accession>A0A377FTZ6</accession>
<dbReference type="GO" id="GO:0005886">
    <property type="term" value="C:plasma membrane"/>
    <property type="evidence" value="ECO:0007669"/>
    <property type="project" value="UniProtKB-SubCell"/>
</dbReference>
<evidence type="ECO:0000256" key="2">
    <source>
        <dbReference type="ARBA" id="ARBA00010692"/>
    </source>
</evidence>
<dbReference type="AlphaFoldDB" id="A0A377FTZ6"/>
<evidence type="ECO:0000256" key="1">
    <source>
        <dbReference type="ARBA" id="ARBA00004651"/>
    </source>
</evidence>
<feature type="transmembrane region" description="Helical" evidence="9">
    <location>
        <begin position="50"/>
        <end position="68"/>
    </location>
</feature>
<proteinExistence type="inferred from homology"/>
<name>A0A377FTZ6_9BACL</name>
<keyword evidence="5 9" id="KW-0812">Transmembrane</keyword>
<dbReference type="Gene3D" id="1.10.1760.20">
    <property type="match status" value="1"/>
</dbReference>
<evidence type="ECO:0000256" key="5">
    <source>
        <dbReference type="ARBA" id="ARBA00022692"/>
    </source>
</evidence>
<dbReference type="OrthoDB" id="9803495at2"/>
<feature type="transmembrane region" description="Helical" evidence="9">
    <location>
        <begin position="144"/>
        <end position="162"/>
    </location>
</feature>
<dbReference type="PIRSF" id="PIRSF016661">
    <property type="entry name" value="BioY"/>
    <property type="match status" value="1"/>
</dbReference>
<evidence type="ECO:0000256" key="6">
    <source>
        <dbReference type="ARBA" id="ARBA00022989"/>
    </source>
</evidence>
<dbReference type="EMBL" id="UGGP01000001">
    <property type="protein sequence ID" value="STO08034.1"/>
    <property type="molecule type" value="Genomic_DNA"/>
</dbReference>
<evidence type="ECO:0000256" key="3">
    <source>
        <dbReference type="ARBA" id="ARBA00022448"/>
    </source>
</evidence>
<feature type="transmembrane region" description="Helical" evidence="9">
    <location>
        <begin position="74"/>
        <end position="96"/>
    </location>
</feature>
<evidence type="ECO:0000256" key="4">
    <source>
        <dbReference type="ARBA" id="ARBA00022475"/>
    </source>
</evidence>
<keyword evidence="4 8" id="KW-1003">Cell membrane</keyword>
<dbReference type="Proteomes" id="UP000254060">
    <property type="component" value="Unassembled WGS sequence"/>
</dbReference>
<keyword evidence="7 8" id="KW-0472">Membrane</keyword>
<evidence type="ECO:0000256" key="9">
    <source>
        <dbReference type="SAM" id="Phobius"/>
    </source>
</evidence>